<evidence type="ECO:0000256" key="7">
    <source>
        <dbReference type="ARBA" id="ARBA00023186"/>
    </source>
</evidence>
<evidence type="ECO:0000259" key="13">
    <source>
        <dbReference type="PROSITE" id="PS50198"/>
    </source>
</evidence>
<protein>
    <recommendedName>
        <fullName evidence="9">Periplasmic chaperone PpiD</fullName>
    </recommendedName>
    <alternativeName>
        <fullName evidence="10">Periplasmic folding chaperone</fullName>
    </alternativeName>
</protein>
<keyword evidence="6 12" id="KW-0472">Membrane</keyword>
<evidence type="ECO:0000256" key="6">
    <source>
        <dbReference type="ARBA" id="ARBA00023136"/>
    </source>
</evidence>
<dbReference type="GO" id="GO:0005886">
    <property type="term" value="C:plasma membrane"/>
    <property type="evidence" value="ECO:0007669"/>
    <property type="project" value="UniProtKB-SubCell"/>
</dbReference>
<dbReference type="InterPro" id="IPR046357">
    <property type="entry name" value="PPIase_dom_sf"/>
</dbReference>
<dbReference type="PROSITE" id="PS50198">
    <property type="entry name" value="PPIC_PPIASE_2"/>
    <property type="match status" value="1"/>
</dbReference>
<evidence type="ECO:0000256" key="12">
    <source>
        <dbReference type="SAM" id="Phobius"/>
    </source>
</evidence>
<evidence type="ECO:0000256" key="3">
    <source>
        <dbReference type="ARBA" id="ARBA00022519"/>
    </source>
</evidence>
<keyword evidence="11" id="KW-0413">Isomerase</keyword>
<sequence length="644" mass="70075">MLQEIRERAQGWVAWAIIILISIPFAFWGIDSYFGGGAEPVVASVNGAEITERAFNQNVNRTRIQLRDRLGDAYDPALFDDQRIRQQVLERMIRETLLLEDSAAMGLRTSDQAIRAAILSEPAFQQDGAFSNAQYERVLRLQGLSPAAYEDSLRSELLLSQLPRAIRETAFVTDALAERSASLVHQERIVAYATVPQSTFTETVEPPTDEAIAAYYDGHQDQFATPEQVRVSYLFLDAADLSRPDQSLDEASLREQYQLKLDAFTAPEERKVRHILLSVPVDADQNALDETRERLQEVQQRITAGESFAAVAAEVSEDPGSAGQGGELGWVGRDALDPAFEQAVFAIQPETLSEPVRSRFGYHLVEVLEVRGGEPKPFEAVKEELIADLNSGSSEAAFFEQAEQLATLTYESPDSLIPAAETLGLEVQLSDWIDRSGGEGLFANPRVVGAAFSEEVLALGNNSELLEPDPEAMQALVLRVAEHREPSVRPLEEVRDEIVTLLETQQAADAAKAEAEAIVARVEGGQELAAAAEGFDVVDAGQIGRVATEPPPEVTQLAFSLPPPAADAALRVGSTTASDSGDAYVVVVSEVKEGDPSQLDPTELEAEARMLTRALAAADVDAVLAAMQARAKIERKPIVTDEPF</sequence>
<keyword evidence="4 12" id="KW-0812">Transmembrane</keyword>
<evidence type="ECO:0000256" key="9">
    <source>
        <dbReference type="ARBA" id="ARBA00040743"/>
    </source>
</evidence>
<dbReference type="PANTHER" id="PTHR47529:SF1">
    <property type="entry name" value="PERIPLASMIC CHAPERONE PPID"/>
    <property type="match status" value="1"/>
</dbReference>
<dbReference type="GO" id="GO:0003755">
    <property type="term" value="F:peptidyl-prolyl cis-trans isomerase activity"/>
    <property type="evidence" value="ECO:0007669"/>
    <property type="project" value="UniProtKB-KW"/>
</dbReference>
<feature type="domain" description="PpiC" evidence="13">
    <location>
        <begin position="267"/>
        <end position="369"/>
    </location>
</feature>
<evidence type="ECO:0000313" key="14">
    <source>
        <dbReference type="EMBL" id="MBK1620523.1"/>
    </source>
</evidence>
<dbReference type="RefSeq" id="WP_200247580.1">
    <property type="nucleotide sequence ID" value="NZ_NRRY01000042.1"/>
</dbReference>
<dbReference type="InterPro" id="IPR052029">
    <property type="entry name" value="PpiD_chaperone"/>
</dbReference>
<dbReference type="InterPro" id="IPR027304">
    <property type="entry name" value="Trigger_fact/SurA_dom_sf"/>
</dbReference>
<dbReference type="PANTHER" id="PTHR47529">
    <property type="entry name" value="PEPTIDYL-PROLYL CIS-TRANS ISOMERASE D"/>
    <property type="match status" value="1"/>
</dbReference>
<dbReference type="InterPro" id="IPR023058">
    <property type="entry name" value="PPIase_PpiC_CS"/>
</dbReference>
<evidence type="ECO:0000256" key="2">
    <source>
        <dbReference type="ARBA" id="ARBA00022475"/>
    </source>
</evidence>
<dbReference type="SUPFAM" id="SSF54534">
    <property type="entry name" value="FKBP-like"/>
    <property type="match status" value="1"/>
</dbReference>
<evidence type="ECO:0000256" key="4">
    <source>
        <dbReference type="ARBA" id="ARBA00022692"/>
    </source>
</evidence>
<dbReference type="AlphaFoldDB" id="A0A9X0WCN3"/>
<dbReference type="Proteomes" id="UP001138768">
    <property type="component" value="Unassembled WGS sequence"/>
</dbReference>
<evidence type="ECO:0000256" key="10">
    <source>
        <dbReference type="ARBA" id="ARBA00042775"/>
    </source>
</evidence>
<evidence type="ECO:0000256" key="8">
    <source>
        <dbReference type="ARBA" id="ARBA00038408"/>
    </source>
</evidence>
<organism evidence="14 15">
    <name type="scientific">Lamprobacter modestohalophilus</name>
    <dbReference type="NCBI Taxonomy" id="1064514"/>
    <lineage>
        <taxon>Bacteria</taxon>
        <taxon>Pseudomonadati</taxon>
        <taxon>Pseudomonadota</taxon>
        <taxon>Gammaproteobacteria</taxon>
        <taxon>Chromatiales</taxon>
        <taxon>Chromatiaceae</taxon>
        <taxon>Lamprobacter</taxon>
    </lineage>
</organism>
<comment type="caution">
    <text evidence="14">The sequence shown here is derived from an EMBL/GenBank/DDBJ whole genome shotgun (WGS) entry which is preliminary data.</text>
</comment>
<dbReference type="Gene3D" id="1.10.4030.10">
    <property type="entry name" value="Porin chaperone SurA, peptide-binding domain"/>
    <property type="match status" value="1"/>
</dbReference>
<dbReference type="PROSITE" id="PS01096">
    <property type="entry name" value="PPIC_PPIASE_1"/>
    <property type="match status" value="1"/>
</dbReference>
<evidence type="ECO:0000256" key="11">
    <source>
        <dbReference type="PROSITE-ProRule" id="PRU00278"/>
    </source>
</evidence>
<keyword evidence="11" id="KW-0697">Rotamase</keyword>
<keyword evidence="5 12" id="KW-1133">Transmembrane helix</keyword>
<evidence type="ECO:0000313" key="15">
    <source>
        <dbReference type="Proteomes" id="UP001138768"/>
    </source>
</evidence>
<keyword evidence="3" id="KW-0997">Cell inner membrane</keyword>
<evidence type="ECO:0000256" key="1">
    <source>
        <dbReference type="ARBA" id="ARBA00004382"/>
    </source>
</evidence>
<keyword evidence="7" id="KW-0143">Chaperone</keyword>
<keyword evidence="2" id="KW-1003">Cell membrane</keyword>
<comment type="similarity">
    <text evidence="8">Belongs to the PpiD chaperone family.</text>
</comment>
<dbReference type="Pfam" id="PF13624">
    <property type="entry name" value="SurA_N_3"/>
    <property type="match status" value="1"/>
</dbReference>
<gene>
    <name evidence="14" type="ORF">CKO42_19225</name>
</gene>
<dbReference type="SUPFAM" id="SSF109998">
    <property type="entry name" value="Triger factor/SurA peptide-binding domain-like"/>
    <property type="match status" value="1"/>
</dbReference>
<dbReference type="InterPro" id="IPR000297">
    <property type="entry name" value="PPIase_PpiC"/>
</dbReference>
<dbReference type="EMBL" id="NRRY01000042">
    <property type="protein sequence ID" value="MBK1620523.1"/>
    <property type="molecule type" value="Genomic_DNA"/>
</dbReference>
<dbReference type="Pfam" id="PF00639">
    <property type="entry name" value="Rotamase"/>
    <property type="match status" value="1"/>
</dbReference>
<evidence type="ECO:0000256" key="5">
    <source>
        <dbReference type="ARBA" id="ARBA00022989"/>
    </source>
</evidence>
<accession>A0A9X0WCN3</accession>
<dbReference type="Gene3D" id="3.10.50.40">
    <property type="match status" value="1"/>
</dbReference>
<comment type="subcellular location">
    <subcellularLocation>
        <location evidence="1">Cell inner membrane</location>
        <topology evidence="1">Single-pass type II membrane protein</topology>
        <orientation evidence="1">Periplasmic side</orientation>
    </subcellularLocation>
</comment>
<feature type="transmembrane region" description="Helical" evidence="12">
    <location>
        <begin position="12"/>
        <end position="30"/>
    </location>
</feature>
<keyword evidence="15" id="KW-1185">Reference proteome</keyword>
<proteinExistence type="inferred from homology"/>
<reference evidence="14 15" key="1">
    <citation type="journal article" date="2020" name="Microorganisms">
        <title>Osmotic Adaptation and Compatible Solute Biosynthesis of Phototrophic Bacteria as Revealed from Genome Analyses.</title>
        <authorList>
            <person name="Imhoff J.F."/>
            <person name="Rahn T."/>
            <person name="Kunzel S."/>
            <person name="Keller A."/>
            <person name="Neulinger S.C."/>
        </authorList>
    </citation>
    <scope>NUCLEOTIDE SEQUENCE [LARGE SCALE GENOMIC DNA]</scope>
    <source>
        <strain evidence="14 15">DSM 25653</strain>
    </source>
</reference>
<name>A0A9X0WCN3_9GAMM</name>